<comment type="caution">
    <text evidence="1">The sequence shown here is derived from an EMBL/GenBank/DDBJ whole genome shotgun (WGS) entry which is preliminary data.</text>
</comment>
<name>A0ACC0GJJ2_9ERIC</name>
<reference evidence="1 2" key="1">
    <citation type="journal article" date="2022" name="Plant J.">
        <title>Chromosome-level genome of Camellia lanceoleosa provides a valuable resource for understanding genome evolution and self-incompatibility.</title>
        <authorList>
            <person name="Gong W."/>
            <person name="Xiao S."/>
            <person name="Wang L."/>
            <person name="Liao Z."/>
            <person name="Chang Y."/>
            <person name="Mo W."/>
            <person name="Hu G."/>
            <person name="Li W."/>
            <person name="Zhao G."/>
            <person name="Zhu H."/>
            <person name="Hu X."/>
            <person name="Ji K."/>
            <person name="Xiang X."/>
            <person name="Song Q."/>
            <person name="Yuan D."/>
            <person name="Jin S."/>
            <person name="Zhang L."/>
        </authorList>
    </citation>
    <scope>NUCLEOTIDE SEQUENCE [LARGE SCALE GENOMIC DNA]</scope>
    <source>
        <strain evidence="1">SQ_2022a</strain>
    </source>
</reference>
<evidence type="ECO:0000313" key="2">
    <source>
        <dbReference type="Proteomes" id="UP001060215"/>
    </source>
</evidence>
<sequence>MNKSFKISVYPTPKSHPFANVLLPGEAMDHSTGNYRFGLLLDRNLVSLPQSGIALQYVYWQSGTTRSGDNCTLNLDVDGHLYILNATGNNIHNVTNAEPPTKEAKIYMVRLDVDGIVKAYSHTLDSNAQTRRIPPDEMAALGEIAEQLDRRFADHNVPSRVRVRDRRSFFVKRCILKVKRDCMGHDCSWILGQTSVGGFRVIRSVSQWSAGTSQSEDSIHTAYCSLIENAEHFVYIENQFFISGLSGDEIIQNRILEALYRRILRAHKEQKCFRVVVVIPLLPGSHSCTLLHTPLFICSLRAHKEQNKEQKCFTHILASELHEISESSVAVLAAFSRGFEKSIVVLFLSQVCQGSLVAALLLRTSTPAVVIFFSSSLIPQPDSVSPYSN</sequence>
<dbReference type="Proteomes" id="UP001060215">
    <property type="component" value="Chromosome 8"/>
</dbReference>
<protein>
    <submittedName>
        <fullName evidence="1">Phospholipase D zeta 2</fullName>
    </submittedName>
</protein>
<proteinExistence type="predicted"/>
<organism evidence="1 2">
    <name type="scientific">Camellia lanceoleosa</name>
    <dbReference type="NCBI Taxonomy" id="1840588"/>
    <lineage>
        <taxon>Eukaryota</taxon>
        <taxon>Viridiplantae</taxon>
        <taxon>Streptophyta</taxon>
        <taxon>Embryophyta</taxon>
        <taxon>Tracheophyta</taxon>
        <taxon>Spermatophyta</taxon>
        <taxon>Magnoliopsida</taxon>
        <taxon>eudicotyledons</taxon>
        <taxon>Gunneridae</taxon>
        <taxon>Pentapetalae</taxon>
        <taxon>asterids</taxon>
        <taxon>Ericales</taxon>
        <taxon>Theaceae</taxon>
        <taxon>Camellia</taxon>
    </lineage>
</organism>
<gene>
    <name evidence="1" type="ORF">LOK49_LG09G02163</name>
</gene>
<accession>A0ACC0GJJ2</accession>
<evidence type="ECO:0000313" key="1">
    <source>
        <dbReference type="EMBL" id="KAI8000729.1"/>
    </source>
</evidence>
<dbReference type="EMBL" id="CM045765">
    <property type="protein sequence ID" value="KAI8000729.1"/>
    <property type="molecule type" value="Genomic_DNA"/>
</dbReference>
<keyword evidence="2" id="KW-1185">Reference proteome</keyword>